<gene>
    <name evidence="2" type="ORF">HELGO_WM34925</name>
</gene>
<protein>
    <submittedName>
        <fullName evidence="2">Uncharacterized protein</fullName>
    </submittedName>
</protein>
<evidence type="ECO:0000313" key="2">
    <source>
        <dbReference type="EMBL" id="CAA6802304.1"/>
    </source>
</evidence>
<evidence type="ECO:0000256" key="1">
    <source>
        <dbReference type="SAM" id="SignalP"/>
    </source>
</evidence>
<feature type="chain" id="PRO_5027566135" evidence="1">
    <location>
        <begin position="22"/>
        <end position="62"/>
    </location>
</feature>
<organism evidence="2">
    <name type="scientific">uncultured Sulfurovum sp</name>
    <dbReference type="NCBI Taxonomy" id="269237"/>
    <lineage>
        <taxon>Bacteria</taxon>
        <taxon>Pseudomonadati</taxon>
        <taxon>Campylobacterota</taxon>
        <taxon>Epsilonproteobacteria</taxon>
        <taxon>Campylobacterales</taxon>
        <taxon>Sulfurovaceae</taxon>
        <taxon>Sulfurovum</taxon>
        <taxon>environmental samples</taxon>
    </lineage>
</organism>
<name>A0A6S6SB30_9BACT</name>
<sequence>MKKYINSITALTFLFTSLSHALTTLQEATCGCDHTISSYTNGSVNGDALNFQPGDTVCLDPS</sequence>
<reference evidence="2" key="1">
    <citation type="submission" date="2020-01" db="EMBL/GenBank/DDBJ databases">
        <authorList>
            <person name="Meier V. D."/>
            <person name="Meier V D."/>
        </authorList>
    </citation>
    <scope>NUCLEOTIDE SEQUENCE</scope>
    <source>
        <strain evidence="2">HLG_WM_MAG_06</strain>
    </source>
</reference>
<proteinExistence type="predicted"/>
<dbReference type="EMBL" id="CACVAP010000037">
    <property type="protein sequence ID" value="CAA6802304.1"/>
    <property type="molecule type" value="Genomic_DNA"/>
</dbReference>
<dbReference type="AlphaFoldDB" id="A0A6S6SB30"/>
<feature type="signal peptide" evidence="1">
    <location>
        <begin position="1"/>
        <end position="21"/>
    </location>
</feature>
<accession>A0A6S6SB30</accession>
<feature type="non-terminal residue" evidence="2">
    <location>
        <position position="62"/>
    </location>
</feature>
<keyword evidence="1" id="KW-0732">Signal</keyword>